<keyword evidence="2" id="KW-1185">Reference proteome</keyword>
<accession>A0A7W2EDD3</accession>
<dbReference type="AlphaFoldDB" id="A0A7W2EDD3"/>
<sequence length="353" mass="38505">MTQITLALPFALPPSELAPDLHRALELPALAALLSRTATERRETIDSGARALPYETWLSHTLGLTAAAPATQGTVEAEQSAPLAAAVLAGFGAVPAAAEGHWFIVHPVHVQMARTHLTLADPRQLRLDEAEARALYESARPYFEELGQPLIYGDATTWFMRADAWQGLRTASPDCVTGMNLSDWMPEGEHAIAARKLQNEIQMLWYEHPVNEARQARGLPPVNSFWLWGGASGGQPSSAPAVIAGQPWLRAISPAPLRDATFDTLLAKGGTHPMAVLGQLIEPAIAGEWAAWLDHMRALEQQWFAPLLAALRDGRVSRATLVLSHRHTSASYTTSKLAQHKFWRKPTLTKLST</sequence>
<reference evidence="1 2" key="1">
    <citation type="submission" date="2020-07" db="EMBL/GenBank/DDBJ databases">
        <title>Novel species isolated from subtropical streams in China.</title>
        <authorList>
            <person name="Lu H."/>
        </authorList>
    </citation>
    <scope>NUCLEOTIDE SEQUENCE [LARGE SCALE GENOMIC DNA]</scope>
    <source>
        <strain evidence="1 2">FT3S</strain>
    </source>
</reference>
<protein>
    <recommendedName>
        <fullName evidence="3">Phosphoglycerate mutase</fullName>
    </recommendedName>
</protein>
<dbReference type="Proteomes" id="UP000566711">
    <property type="component" value="Unassembled WGS sequence"/>
</dbReference>
<organism evidence="1 2">
    <name type="scientific">Rugamonas fusca</name>
    <dbReference type="NCBI Taxonomy" id="2758568"/>
    <lineage>
        <taxon>Bacteria</taxon>
        <taxon>Pseudomonadati</taxon>
        <taxon>Pseudomonadota</taxon>
        <taxon>Betaproteobacteria</taxon>
        <taxon>Burkholderiales</taxon>
        <taxon>Oxalobacteraceae</taxon>
        <taxon>Telluria group</taxon>
        <taxon>Rugamonas</taxon>
    </lineage>
</organism>
<dbReference type="InterPro" id="IPR016631">
    <property type="entry name" value="Regulatory_RpfE"/>
</dbReference>
<evidence type="ECO:0000313" key="2">
    <source>
        <dbReference type="Proteomes" id="UP000566711"/>
    </source>
</evidence>
<gene>
    <name evidence="1" type="ORF">H3H36_00575</name>
</gene>
<dbReference type="RefSeq" id="WP_182213038.1">
    <property type="nucleotide sequence ID" value="NZ_JACEZS010000001.1"/>
</dbReference>
<evidence type="ECO:0008006" key="3">
    <source>
        <dbReference type="Google" id="ProtNLM"/>
    </source>
</evidence>
<comment type="caution">
    <text evidence="1">The sequence shown here is derived from an EMBL/GenBank/DDBJ whole genome shotgun (WGS) entry which is preliminary data.</text>
</comment>
<proteinExistence type="predicted"/>
<name>A0A7W2EDD3_9BURK</name>
<dbReference type="PIRSF" id="PIRSF015283">
    <property type="entry name" value="Regulatory_RpfE"/>
    <property type="match status" value="1"/>
</dbReference>
<evidence type="ECO:0000313" key="1">
    <source>
        <dbReference type="EMBL" id="MBA5603856.1"/>
    </source>
</evidence>
<dbReference type="EMBL" id="JACEZS010000001">
    <property type="protein sequence ID" value="MBA5603856.1"/>
    <property type="molecule type" value="Genomic_DNA"/>
</dbReference>